<name>A0A1S3GMU8_DIPOR</name>
<dbReference type="InterPro" id="IPR050380">
    <property type="entry name" value="Immune_Resp_Modulators"/>
</dbReference>
<dbReference type="Pfam" id="PF07654">
    <property type="entry name" value="C1-set"/>
    <property type="match status" value="1"/>
</dbReference>
<dbReference type="PROSITE" id="PS50835">
    <property type="entry name" value="IG_LIKE"/>
    <property type="match status" value="2"/>
</dbReference>
<keyword evidence="1" id="KW-0393">Immunoglobulin domain</keyword>
<evidence type="ECO:0000313" key="3">
    <source>
        <dbReference type="Proteomes" id="UP000081671"/>
    </source>
</evidence>
<dbReference type="InterPro" id="IPR013106">
    <property type="entry name" value="Ig_V-set"/>
</dbReference>
<organism evidence="3 4">
    <name type="scientific">Dipodomys ordii</name>
    <name type="common">Ord's kangaroo rat</name>
    <dbReference type="NCBI Taxonomy" id="10020"/>
    <lineage>
        <taxon>Eukaryota</taxon>
        <taxon>Metazoa</taxon>
        <taxon>Chordata</taxon>
        <taxon>Craniata</taxon>
        <taxon>Vertebrata</taxon>
        <taxon>Euteleostomi</taxon>
        <taxon>Mammalia</taxon>
        <taxon>Eutheria</taxon>
        <taxon>Euarchontoglires</taxon>
        <taxon>Glires</taxon>
        <taxon>Rodentia</taxon>
        <taxon>Castorimorpha</taxon>
        <taxon>Heteromyidae</taxon>
        <taxon>Dipodomyinae</taxon>
        <taxon>Dipodomys</taxon>
    </lineage>
</organism>
<proteinExistence type="predicted"/>
<accession>A0A1S3GMU8</accession>
<dbReference type="InParanoid" id="A0A1S3GMU8"/>
<dbReference type="InterPro" id="IPR007110">
    <property type="entry name" value="Ig-like_dom"/>
</dbReference>
<dbReference type="InterPro" id="IPR003006">
    <property type="entry name" value="Ig/MHC_CS"/>
</dbReference>
<dbReference type="KEGG" id="dord:105999171"/>
<sequence length="246" mass="27626">MDLLGCFKQEWRQQQWTGSLEVQMAGKTQTVFLNNNVTIACIIPGSLSLDTTMMGIRWFYSSQTSKSESMVFEFHGDNLKSSRPGAMVSPTGLKKGDASLQLPVVQLRDEGEYRCEVTVTPQKAEGTILVKVVALPHSKLFEETHTVNNNEEKYLVCEANGFYPPNTNITWEKRLPEVLQFQEVTKDITRSPLLKNEDGTFNITSSLNIKSSGENSGTTYQCVVWHISLDTPQRYNITLNGTATYL</sequence>
<dbReference type="SUPFAM" id="SSF48726">
    <property type="entry name" value="Immunoglobulin"/>
    <property type="match status" value="2"/>
</dbReference>
<dbReference type="InterPro" id="IPR013783">
    <property type="entry name" value="Ig-like_fold"/>
</dbReference>
<dbReference type="PANTHER" id="PTHR23411">
    <property type="entry name" value="TAPASIN"/>
    <property type="match status" value="1"/>
</dbReference>
<evidence type="ECO:0000256" key="1">
    <source>
        <dbReference type="ARBA" id="ARBA00023319"/>
    </source>
</evidence>
<evidence type="ECO:0000313" key="4">
    <source>
        <dbReference type="RefSeq" id="XP_012889574.1"/>
    </source>
</evidence>
<evidence type="ECO:0000259" key="2">
    <source>
        <dbReference type="PROSITE" id="PS50835"/>
    </source>
</evidence>
<dbReference type="InterPro" id="IPR003599">
    <property type="entry name" value="Ig_sub"/>
</dbReference>
<dbReference type="InterPro" id="IPR003597">
    <property type="entry name" value="Ig_C1-set"/>
</dbReference>
<gene>
    <name evidence="4" type="primary">Ncr3lg1</name>
</gene>
<reference evidence="4" key="1">
    <citation type="submission" date="2025-08" db="UniProtKB">
        <authorList>
            <consortium name="RefSeq"/>
        </authorList>
    </citation>
    <scope>IDENTIFICATION</scope>
    <source>
        <tissue evidence="4">Kidney</tissue>
    </source>
</reference>
<dbReference type="SMART" id="SM00407">
    <property type="entry name" value="IGc1"/>
    <property type="match status" value="1"/>
</dbReference>
<dbReference type="Gene3D" id="2.60.40.10">
    <property type="entry name" value="Immunoglobulins"/>
    <property type="match status" value="2"/>
</dbReference>
<dbReference type="InterPro" id="IPR036179">
    <property type="entry name" value="Ig-like_dom_sf"/>
</dbReference>
<dbReference type="RefSeq" id="XP_012889574.1">
    <property type="nucleotide sequence ID" value="XM_013034120.1"/>
</dbReference>
<dbReference type="CTD" id="374383"/>
<keyword evidence="3" id="KW-1185">Reference proteome</keyword>
<feature type="domain" description="Ig-like" evidence="2">
    <location>
        <begin position="136"/>
        <end position="238"/>
    </location>
</feature>
<dbReference type="PROSITE" id="PS00290">
    <property type="entry name" value="IG_MHC"/>
    <property type="match status" value="1"/>
</dbReference>
<dbReference type="Proteomes" id="UP000081671">
    <property type="component" value="Unplaced"/>
</dbReference>
<dbReference type="OrthoDB" id="9983389at2759"/>
<keyword evidence="4" id="KW-0675">Receptor</keyword>
<dbReference type="GeneID" id="105999171"/>
<protein>
    <submittedName>
        <fullName evidence="4">Natural cytotoxicity triggering receptor 3 ligand 1</fullName>
    </submittedName>
</protein>
<dbReference type="Pfam" id="PF07686">
    <property type="entry name" value="V-set"/>
    <property type="match status" value="1"/>
</dbReference>
<feature type="domain" description="Ig-like" evidence="2">
    <location>
        <begin position="34"/>
        <end position="125"/>
    </location>
</feature>
<dbReference type="SMART" id="SM00409">
    <property type="entry name" value="IG"/>
    <property type="match status" value="2"/>
</dbReference>
<dbReference type="AlphaFoldDB" id="A0A1S3GMU8"/>
<dbReference type="CDD" id="cd00098">
    <property type="entry name" value="IgC1"/>
    <property type="match status" value="1"/>
</dbReference>